<dbReference type="RefSeq" id="WP_153248219.1">
    <property type="nucleotide sequence ID" value="NZ_CP044205.1"/>
</dbReference>
<evidence type="ECO:0000256" key="3">
    <source>
        <dbReference type="ARBA" id="ARBA00022490"/>
    </source>
</evidence>
<gene>
    <name evidence="8" type="primary">rnr</name>
    <name evidence="11" type="ORF">F6R98_06030</name>
</gene>
<keyword evidence="3 8" id="KW-0963">Cytoplasm</keyword>
<dbReference type="InterPro" id="IPR050180">
    <property type="entry name" value="RNR_Ribonuclease"/>
</dbReference>
<dbReference type="GO" id="GO:0006402">
    <property type="term" value="P:mRNA catabolic process"/>
    <property type="evidence" value="ECO:0007669"/>
    <property type="project" value="TreeGrafter"/>
</dbReference>
<dbReference type="InterPro" id="IPR004476">
    <property type="entry name" value="RNase_II/RNase_R"/>
</dbReference>
<dbReference type="Gene3D" id="2.40.50.140">
    <property type="entry name" value="Nucleic acid-binding proteins"/>
    <property type="match status" value="2"/>
</dbReference>
<dbReference type="InterPro" id="IPR011805">
    <property type="entry name" value="RNase_R"/>
</dbReference>
<keyword evidence="12" id="KW-1185">Reference proteome</keyword>
<comment type="catalytic activity">
    <reaction evidence="1 8">
        <text>Exonucleolytic cleavage in the 3'- to 5'-direction to yield nucleoside 5'-phosphates.</text>
        <dbReference type="EC" id="3.1.13.1"/>
    </reaction>
</comment>
<feature type="compositionally biased region" description="Basic and acidic residues" evidence="9">
    <location>
        <begin position="10"/>
        <end position="25"/>
    </location>
</feature>
<dbReference type="InterPro" id="IPR013668">
    <property type="entry name" value="RNase_R_HTH_12"/>
</dbReference>
<dbReference type="FunCoup" id="A0A5Q0BJA8">
    <property type="interactions" value="524"/>
</dbReference>
<keyword evidence="4 8" id="KW-0540">Nuclease</keyword>
<feature type="region of interest" description="Disordered" evidence="9">
    <location>
        <begin position="1"/>
        <end position="25"/>
    </location>
</feature>
<comment type="similarity">
    <text evidence="8">Belongs to the RNR ribonuclease family. RNase R subfamily.</text>
</comment>
<dbReference type="PANTHER" id="PTHR23355:SF9">
    <property type="entry name" value="DIS3-LIKE EXONUCLEASE 2"/>
    <property type="match status" value="1"/>
</dbReference>
<evidence type="ECO:0000256" key="8">
    <source>
        <dbReference type="HAMAP-Rule" id="MF_01895"/>
    </source>
</evidence>
<keyword evidence="7 8" id="KW-0694">RNA-binding</keyword>
<evidence type="ECO:0000259" key="10">
    <source>
        <dbReference type="PROSITE" id="PS50126"/>
    </source>
</evidence>
<dbReference type="SUPFAM" id="SSF50249">
    <property type="entry name" value="Nucleic acid-binding proteins"/>
    <property type="match status" value="4"/>
</dbReference>
<dbReference type="PROSITE" id="PS50126">
    <property type="entry name" value="S1"/>
    <property type="match status" value="1"/>
</dbReference>
<dbReference type="KEGG" id="mmob:F6R98_06030"/>
<dbReference type="InterPro" id="IPR001900">
    <property type="entry name" value="RNase_II/R"/>
</dbReference>
<dbReference type="InterPro" id="IPR012340">
    <property type="entry name" value="NA-bd_OB-fold"/>
</dbReference>
<evidence type="ECO:0000256" key="9">
    <source>
        <dbReference type="SAM" id="MobiDB-lite"/>
    </source>
</evidence>
<dbReference type="SMART" id="SM00955">
    <property type="entry name" value="RNB"/>
    <property type="match status" value="1"/>
</dbReference>
<dbReference type="InterPro" id="IPR013223">
    <property type="entry name" value="RNase_B_OB_dom"/>
</dbReference>
<dbReference type="FunFam" id="2.40.50.140:FF:000213">
    <property type="entry name" value="Ribonuclease R"/>
    <property type="match status" value="1"/>
</dbReference>
<reference evidence="11 12" key="1">
    <citation type="submission" date="2019-09" db="EMBL/GenBank/DDBJ databases">
        <title>Ecophysiology of the spiral-shaped methanotroph Methylospira mobilis as revealed by the complete genome sequence.</title>
        <authorList>
            <person name="Oshkin I.Y."/>
            <person name="Dedysh S.N."/>
            <person name="Miroshnikov K."/>
            <person name="Danilova O.V."/>
            <person name="Hakobyan A."/>
            <person name="Liesack W."/>
        </authorList>
    </citation>
    <scope>NUCLEOTIDE SEQUENCE [LARGE SCALE GENOMIC DNA]</scope>
    <source>
        <strain evidence="11 12">Shm1</strain>
    </source>
</reference>
<evidence type="ECO:0000256" key="5">
    <source>
        <dbReference type="ARBA" id="ARBA00022801"/>
    </source>
</evidence>
<evidence type="ECO:0000313" key="12">
    <source>
        <dbReference type="Proteomes" id="UP000325755"/>
    </source>
</evidence>
<evidence type="ECO:0000256" key="6">
    <source>
        <dbReference type="ARBA" id="ARBA00022839"/>
    </source>
</evidence>
<dbReference type="Pfam" id="PF08206">
    <property type="entry name" value="OB_RNB"/>
    <property type="match status" value="1"/>
</dbReference>
<dbReference type="InterPro" id="IPR022966">
    <property type="entry name" value="RNase_II/R_CS"/>
</dbReference>
<evidence type="ECO:0000256" key="4">
    <source>
        <dbReference type="ARBA" id="ARBA00022722"/>
    </source>
</evidence>
<name>A0A5Q0BJA8_9GAMM</name>
<dbReference type="GO" id="GO:0005829">
    <property type="term" value="C:cytosol"/>
    <property type="evidence" value="ECO:0007669"/>
    <property type="project" value="TreeGrafter"/>
</dbReference>
<evidence type="ECO:0000256" key="2">
    <source>
        <dbReference type="ARBA" id="ARBA00004496"/>
    </source>
</evidence>
<dbReference type="EMBL" id="CP044205">
    <property type="protein sequence ID" value="QFY42238.1"/>
    <property type="molecule type" value="Genomic_DNA"/>
</dbReference>
<comment type="function">
    <text evidence="8">3'-5' exoribonuclease that releases 5'-nucleoside monophosphates and is involved in maturation of structured RNAs.</text>
</comment>
<organism evidence="11 12">
    <name type="scientific">Candidatus Methylospira mobilis</name>
    <dbReference type="NCBI Taxonomy" id="1808979"/>
    <lineage>
        <taxon>Bacteria</taxon>
        <taxon>Pseudomonadati</taxon>
        <taxon>Pseudomonadota</taxon>
        <taxon>Gammaproteobacteria</taxon>
        <taxon>Methylococcales</taxon>
        <taxon>Methylococcaceae</taxon>
        <taxon>Candidatus Methylospira</taxon>
    </lineage>
</organism>
<protein>
    <recommendedName>
        <fullName evidence="8">Ribonuclease R</fullName>
        <shortName evidence="8">RNase R</shortName>
        <ecNumber evidence="8">3.1.13.1</ecNumber>
    </recommendedName>
</protein>
<dbReference type="InterPro" id="IPR011129">
    <property type="entry name" value="CSD"/>
</dbReference>
<dbReference type="AlphaFoldDB" id="A0A5Q0BJA8"/>
<feature type="region of interest" description="Disordered" evidence="9">
    <location>
        <begin position="733"/>
        <end position="754"/>
    </location>
</feature>
<dbReference type="InterPro" id="IPR003029">
    <property type="entry name" value="S1_domain"/>
</dbReference>
<evidence type="ECO:0000256" key="1">
    <source>
        <dbReference type="ARBA" id="ARBA00001849"/>
    </source>
</evidence>
<keyword evidence="5 8" id="KW-0378">Hydrolase</keyword>
<dbReference type="CDD" id="cd04471">
    <property type="entry name" value="S1_RNase_R"/>
    <property type="match status" value="1"/>
</dbReference>
<dbReference type="SMART" id="SM00316">
    <property type="entry name" value="S1"/>
    <property type="match status" value="1"/>
</dbReference>
<dbReference type="EC" id="3.1.13.1" evidence="8"/>
<dbReference type="NCBIfam" id="TIGR02063">
    <property type="entry name" value="RNase_R"/>
    <property type="match status" value="1"/>
</dbReference>
<keyword evidence="6 8" id="KW-0269">Exonuclease</keyword>
<accession>A0A5Q0BJA8</accession>
<sequence>MTSPSSTKESGIKLEDPYAQREAEKYEKPIPSRELILDVLKDQGAPLGFYEITQLLGLEDDDDSESLRRRLNAMERDGQLLKNRADRYCVVNQKDLVIGRVLGHHDGFGFLRPDDGSEDLFLSPKEMQLLMHEDRAVVSIRGVDRRGRREAAVIQVLERNTQQIVGRLYLERGVASVKPDSRHITHEIIIPEQDLGGAQPDQIVAVEIIEQPTRRRGPVGRIIEVLGDHMAAGMEIEVAIRSHNLPNQWPEAVDDELSGIGPDVPEQAKSGRVDLRSLPLVTIDGEDARDFDDAVYCEPLSDGWKLLVAIADVSHYVRPGTALDREAQKRGTSVYFPERVIPMLPEILSNGLCSINPDVDRLSMVCEMHIGRSGQIERYAFYPAVMRSHARLTYNEVAAILIDQDAALREKRSSLLPHLEALHALYKKLHKAREARGAMDFDTQESKIVFADDRKIENIVPVTRNDAHRLIEECMLAANTASAKFLARAKIPHLLRNHDGPTDEKLSDLRLFLGEVGLRLGGGEDPSPKDYFRLLEQIGDRADKHLIQTVLLRSLSQAVYSPEPKGHFGLALDAYTHFTSPIRRYPDLLVHRAIKYVLEGRPPEAFGYSVNDMVLFGEHCSAAERRADEATRDVVSWLKCEYMQSKLGETFDGIISAVTSFGLFVELTDIFVEGLVHISTLDKDYFHFDPIGHRLQGERSGIQYRLGDPVSIRIARVDLDERKMDFDLVKTSERPAETVDKPKRKRRPRKKIEK</sequence>
<dbReference type="InterPro" id="IPR040476">
    <property type="entry name" value="CSD2"/>
</dbReference>
<evidence type="ECO:0000313" key="11">
    <source>
        <dbReference type="EMBL" id="QFY42238.1"/>
    </source>
</evidence>
<dbReference type="SMART" id="SM00357">
    <property type="entry name" value="CSP"/>
    <property type="match status" value="1"/>
</dbReference>
<feature type="compositionally biased region" description="Basic residues" evidence="9">
    <location>
        <begin position="742"/>
        <end position="754"/>
    </location>
</feature>
<feature type="domain" description="S1 motif" evidence="10">
    <location>
        <begin position="648"/>
        <end position="729"/>
    </location>
</feature>
<proteinExistence type="inferred from homology"/>
<dbReference type="Pfam" id="PF00773">
    <property type="entry name" value="RNB"/>
    <property type="match status" value="1"/>
</dbReference>
<dbReference type="InParanoid" id="A0A5Q0BJA8"/>
<dbReference type="Proteomes" id="UP000325755">
    <property type="component" value="Chromosome"/>
</dbReference>
<dbReference type="GO" id="GO:0008859">
    <property type="term" value="F:exoribonuclease II activity"/>
    <property type="evidence" value="ECO:0007669"/>
    <property type="project" value="UniProtKB-UniRule"/>
</dbReference>
<comment type="subcellular location">
    <subcellularLocation>
        <location evidence="2 8">Cytoplasm</location>
    </subcellularLocation>
</comment>
<dbReference type="PROSITE" id="PS01175">
    <property type="entry name" value="RIBONUCLEASE_II"/>
    <property type="match status" value="1"/>
</dbReference>
<dbReference type="Pfam" id="PF08461">
    <property type="entry name" value="WHD_RNase_R"/>
    <property type="match status" value="1"/>
</dbReference>
<dbReference type="OrthoDB" id="9764149at2"/>
<dbReference type="Pfam" id="PF00575">
    <property type="entry name" value="S1"/>
    <property type="match status" value="1"/>
</dbReference>
<dbReference type="PANTHER" id="PTHR23355">
    <property type="entry name" value="RIBONUCLEASE"/>
    <property type="match status" value="1"/>
</dbReference>
<evidence type="ECO:0000256" key="7">
    <source>
        <dbReference type="ARBA" id="ARBA00022884"/>
    </source>
</evidence>
<dbReference type="NCBIfam" id="NF008648">
    <property type="entry name" value="PRK11642.1"/>
    <property type="match status" value="1"/>
</dbReference>
<dbReference type="HAMAP" id="MF_01895">
    <property type="entry name" value="RNase_R"/>
    <property type="match status" value="1"/>
</dbReference>
<dbReference type="NCBIfam" id="TIGR00358">
    <property type="entry name" value="3_prime_RNase"/>
    <property type="match status" value="1"/>
</dbReference>
<dbReference type="Pfam" id="PF17876">
    <property type="entry name" value="CSD2"/>
    <property type="match status" value="1"/>
</dbReference>
<dbReference type="GO" id="GO:0003723">
    <property type="term" value="F:RNA binding"/>
    <property type="evidence" value="ECO:0007669"/>
    <property type="project" value="UniProtKB-UniRule"/>
</dbReference>